<evidence type="ECO:0000313" key="9">
    <source>
        <dbReference type="EMBL" id="TRW48802.1"/>
    </source>
</evidence>
<dbReference type="PANTHER" id="PTHR36307:SF1">
    <property type="entry name" value="FLAGELLA BASAL BODY P-RING FORMATION PROTEIN FLGA"/>
    <property type="match status" value="1"/>
</dbReference>
<proteinExistence type="inferred from homology"/>
<dbReference type="RefSeq" id="WP_143235788.1">
    <property type="nucleotide sequence ID" value="NZ_VJWL01000002.1"/>
</dbReference>
<comment type="caution">
    <text evidence="9">The sequence shown here is derived from an EMBL/GenBank/DDBJ whole genome shotgun (WGS) entry which is preliminary data.</text>
</comment>
<dbReference type="Proteomes" id="UP000320359">
    <property type="component" value="Unassembled WGS sequence"/>
</dbReference>
<keyword evidence="9" id="KW-0969">Cilium</keyword>
<dbReference type="AlphaFoldDB" id="A0A552X179"/>
<evidence type="ECO:0000259" key="8">
    <source>
        <dbReference type="SMART" id="SM00858"/>
    </source>
</evidence>
<keyword evidence="10" id="KW-1185">Reference proteome</keyword>
<evidence type="ECO:0000256" key="4">
    <source>
        <dbReference type="ARBA" id="ARBA00022729"/>
    </source>
</evidence>
<dbReference type="InterPro" id="IPR036732">
    <property type="entry name" value="AFP_Neu5c_C_sf"/>
</dbReference>
<comment type="subcellular location">
    <subcellularLocation>
        <location evidence="1 7">Periplasm</location>
    </subcellularLocation>
</comment>
<dbReference type="InterPro" id="IPR017585">
    <property type="entry name" value="SAF_FlgA"/>
</dbReference>
<accession>A0A552X179</accession>
<dbReference type="Gene3D" id="2.30.30.760">
    <property type="match status" value="1"/>
</dbReference>
<reference evidence="9 10" key="1">
    <citation type="submission" date="2019-07" db="EMBL/GenBank/DDBJ databases">
        <authorList>
            <person name="Yang M."/>
            <person name="Zhao D."/>
            <person name="Xiang H."/>
        </authorList>
    </citation>
    <scope>NUCLEOTIDE SEQUENCE [LARGE SCALE GENOMIC DNA]</scope>
    <source>
        <strain evidence="9 10">IM1326</strain>
    </source>
</reference>
<dbReference type="GO" id="GO:0042597">
    <property type="term" value="C:periplasmic space"/>
    <property type="evidence" value="ECO:0007669"/>
    <property type="project" value="UniProtKB-SubCell"/>
</dbReference>
<evidence type="ECO:0000256" key="7">
    <source>
        <dbReference type="RuleBase" id="RU362063"/>
    </source>
</evidence>
<protein>
    <recommendedName>
        <fullName evidence="3 7">Flagella basal body P-ring formation protein FlgA</fullName>
    </recommendedName>
</protein>
<keyword evidence="5 7" id="KW-0574">Periplasm</keyword>
<keyword evidence="9" id="KW-0966">Cell projection</keyword>
<organism evidence="9 10">
    <name type="scientific">Aliidiomarina halalkaliphila</name>
    <dbReference type="NCBI Taxonomy" id="2593535"/>
    <lineage>
        <taxon>Bacteria</taxon>
        <taxon>Pseudomonadati</taxon>
        <taxon>Pseudomonadota</taxon>
        <taxon>Gammaproteobacteria</taxon>
        <taxon>Alteromonadales</taxon>
        <taxon>Idiomarinaceae</taxon>
        <taxon>Aliidiomarina</taxon>
    </lineage>
</organism>
<dbReference type="InterPro" id="IPR041231">
    <property type="entry name" value="FlgA_N"/>
</dbReference>
<feature type="chain" id="PRO_5022262923" description="Flagella basal body P-ring formation protein FlgA" evidence="7">
    <location>
        <begin position="35"/>
        <end position="239"/>
    </location>
</feature>
<dbReference type="InterPro" id="IPR039246">
    <property type="entry name" value="Flagellar_FlgA"/>
</dbReference>
<dbReference type="Pfam" id="PF13144">
    <property type="entry name" value="ChapFlgA"/>
    <property type="match status" value="1"/>
</dbReference>
<evidence type="ECO:0000256" key="3">
    <source>
        <dbReference type="ARBA" id="ARBA00014754"/>
    </source>
</evidence>
<dbReference type="InterPro" id="IPR013974">
    <property type="entry name" value="SAF"/>
</dbReference>
<keyword evidence="9" id="KW-0282">Flagellum</keyword>
<comment type="similarity">
    <text evidence="2 7">Belongs to the FlgA family.</text>
</comment>
<dbReference type="Gene3D" id="3.90.1210.10">
    <property type="entry name" value="Antifreeze-like/N-acetylneuraminic acid synthase C-terminal domain"/>
    <property type="match status" value="1"/>
</dbReference>
<comment type="function">
    <text evidence="6 7">Involved in the assembly process of the P-ring formation. It may associate with FlgF on the rod constituting a structure essential for the P-ring assembly or may act as a modulator protein for the P-ring assembly.</text>
</comment>
<name>A0A552X179_9GAMM</name>
<evidence type="ECO:0000256" key="2">
    <source>
        <dbReference type="ARBA" id="ARBA00010474"/>
    </source>
</evidence>
<evidence type="ECO:0000256" key="6">
    <source>
        <dbReference type="ARBA" id="ARBA00025643"/>
    </source>
</evidence>
<feature type="domain" description="SAF" evidence="8">
    <location>
        <begin position="115"/>
        <end position="177"/>
    </location>
</feature>
<gene>
    <name evidence="9" type="primary">flgA</name>
    <name evidence="9" type="ORF">FM042_07405</name>
</gene>
<dbReference type="SUPFAM" id="SSF51269">
    <property type="entry name" value="AFP III-like domain"/>
    <property type="match status" value="1"/>
</dbReference>
<evidence type="ECO:0000313" key="10">
    <source>
        <dbReference type="Proteomes" id="UP000320359"/>
    </source>
</evidence>
<keyword evidence="7" id="KW-1005">Bacterial flagellum biogenesis</keyword>
<dbReference type="CDD" id="cd11614">
    <property type="entry name" value="SAF_CpaB_FlgA_like"/>
    <property type="match status" value="1"/>
</dbReference>
<dbReference type="GO" id="GO:0044780">
    <property type="term" value="P:bacterial-type flagellum assembly"/>
    <property type="evidence" value="ECO:0007669"/>
    <property type="project" value="InterPro"/>
</dbReference>
<evidence type="ECO:0000256" key="1">
    <source>
        <dbReference type="ARBA" id="ARBA00004418"/>
    </source>
</evidence>
<keyword evidence="4 7" id="KW-0732">Signal</keyword>
<dbReference type="OrthoDB" id="6236246at2"/>
<dbReference type="NCBIfam" id="TIGR03170">
    <property type="entry name" value="flgA_cterm"/>
    <property type="match status" value="1"/>
</dbReference>
<feature type="signal peptide" evidence="7">
    <location>
        <begin position="1"/>
        <end position="34"/>
    </location>
</feature>
<dbReference type="SMART" id="SM00858">
    <property type="entry name" value="SAF"/>
    <property type="match status" value="1"/>
</dbReference>
<dbReference type="Pfam" id="PF17656">
    <property type="entry name" value="ChapFlgA_N"/>
    <property type="match status" value="1"/>
</dbReference>
<dbReference type="PANTHER" id="PTHR36307">
    <property type="entry name" value="FLAGELLA BASAL BODY P-RING FORMATION PROTEIN FLGA"/>
    <property type="match status" value="1"/>
</dbReference>
<evidence type="ECO:0000256" key="5">
    <source>
        <dbReference type="ARBA" id="ARBA00022764"/>
    </source>
</evidence>
<sequence length="239" mass="26302">MTLQRIKRPHLRALRVSALAALWVFLGSIHAVQADDNRALVQAVQQFLYAETQGLADEVVIEVIQPNAQFGHCVQPQPFFPNPAQRSVGRVSVGVRCGGQGQQVRYMQAQITLMGHYVVAAQNILPGTLLTLDMLTMDYGELPRNGGDTILEKEQLLGKLVRRSLRQGQVFQSHMVQSAPVIRRGDRVSVTVQGSGFEISREGEAMDEGGVGDTIRVRLSQREIVSGQVKAEARVIIQP</sequence>
<dbReference type="EMBL" id="VJWL01000002">
    <property type="protein sequence ID" value="TRW48802.1"/>
    <property type="molecule type" value="Genomic_DNA"/>
</dbReference>